<feature type="compositionally biased region" description="Polar residues" evidence="1">
    <location>
        <begin position="62"/>
        <end position="77"/>
    </location>
</feature>
<reference evidence="2" key="3">
    <citation type="submission" date="2025-09" db="UniProtKB">
        <authorList>
            <consortium name="Ensembl"/>
        </authorList>
    </citation>
    <scope>IDENTIFICATION</scope>
</reference>
<evidence type="ECO:0000313" key="3">
    <source>
        <dbReference type="Proteomes" id="UP000694548"/>
    </source>
</evidence>
<reference evidence="2" key="2">
    <citation type="submission" date="2025-08" db="UniProtKB">
        <authorList>
            <consortium name="Ensembl"/>
        </authorList>
    </citation>
    <scope>IDENTIFICATION</scope>
</reference>
<dbReference type="SUPFAM" id="SSF46689">
    <property type="entry name" value="Homeodomain-like"/>
    <property type="match status" value="1"/>
</dbReference>
<name>A0A8C6M786_NOTFU</name>
<accession>A0A8C6M786</accession>
<feature type="region of interest" description="Disordered" evidence="1">
    <location>
        <begin position="58"/>
        <end position="85"/>
    </location>
</feature>
<dbReference type="InterPro" id="IPR009057">
    <property type="entry name" value="Homeodomain-like_sf"/>
</dbReference>
<organism evidence="2 3">
    <name type="scientific">Nothobranchius furzeri</name>
    <name type="common">Turquoise killifish</name>
    <dbReference type="NCBI Taxonomy" id="105023"/>
    <lineage>
        <taxon>Eukaryota</taxon>
        <taxon>Metazoa</taxon>
        <taxon>Chordata</taxon>
        <taxon>Craniata</taxon>
        <taxon>Vertebrata</taxon>
        <taxon>Euteleostomi</taxon>
        <taxon>Actinopterygii</taxon>
        <taxon>Neopterygii</taxon>
        <taxon>Teleostei</taxon>
        <taxon>Neoteleostei</taxon>
        <taxon>Acanthomorphata</taxon>
        <taxon>Ovalentaria</taxon>
        <taxon>Atherinomorphae</taxon>
        <taxon>Cyprinodontiformes</taxon>
        <taxon>Nothobranchiidae</taxon>
        <taxon>Nothobranchius</taxon>
    </lineage>
</organism>
<reference evidence="2" key="1">
    <citation type="submission" date="2014-08" db="EMBL/GenBank/DDBJ databases">
        <authorList>
            <person name="Senf B."/>
            <person name="Petzold A."/>
            <person name="Downie B.R."/>
            <person name="Koch P."/>
            <person name="Platzer M."/>
        </authorList>
    </citation>
    <scope>NUCLEOTIDE SEQUENCE [LARGE SCALE GENOMIC DNA]</scope>
    <source>
        <strain evidence="2">GRZ</strain>
    </source>
</reference>
<keyword evidence="3" id="KW-1185">Reference proteome</keyword>
<sequence length="85" mass="9406">MTSPVLPEQNIVLRISEGYKNISKALHISQNTVAKVIQKFKKDGKNHHASSLQLAKAVESQAGVTVSHDTIWRTPQRNGMHGNHP</sequence>
<dbReference type="Proteomes" id="UP000694548">
    <property type="component" value="Chromosome sgr19"/>
</dbReference>
<protein>
    <submittedName>
        <fullName evidence="2">Uncharacterized protein</fullName>
    </submittedName>
</protein>
<dbReference type="Gene3D" id="1.10.10.10">
    <property type="entry name" value="Winged helix-like DNA-binding domain superfamily/Winged helix DNA-binding domain"/>
    <property type="match status" value="1"/>
</dbReference>
<dbReference type="InterPro" id="IPR036388">
    <property type="entry name" value="WH-like_DNA-bd_sf"/>
</dbReference>
<proteinExistence type="predicted"/>
<dbReference type="Ensembl" id="ENSNFUT00015032459.1">
    <property type="protein sequence ID" value="ENSNFUP00015031062.1"/>
    <property type="gene ID" value="ENSNFUG00015015147.1"/>
</dbReference>
<dbReference type="GeneTree" id="ENSGT00940000177629"/>
<evidence type="ECO:0000256" key="1">
    <source>
        <dbReference type="SAM" id="MobiDB-lite"/>
    </source>
</evidence>
<evidence type="ECO:0000313" key="2">
    <source>
        <dbReference type="Ensembl" id="ENSNFUP00015031062.1"/>
    </source>
</evidence>
<dbReference type="AlphaFoldDB" id="A0A8C6M786"/>